<keyword evidence="2" id="KW-1185">Reference proteome</keyword>
<dbReference type="KEGG" id="pis:Pisl_0765"/>
<dbReference type="PANTHER" id="PTHR35610">
    <property type="entry name" value="3-ISOPROPYLMALATE DEHYDRATASE-RELATED"/>
    <property type="match status" value="1"/>
</dbReference>
<protein>
    <recommendedName>
        <fullName evidence="3">Proteasome assembly chaperone family protein</fullName>
    </recommendedName>
</protein>
<gene>
    <name evidence="1" type="ordered locus">Pisl_0765</name>
</gene>
<dbReference type="Gene3D" id="3.40.50.10900">
    <property type="entry name" value="PAC-like subunit"/>
    <property type="match status" value="1"/>
</dbReference>
<dbReference type="AlphaFoldDB" id="A1RSK9"/>
<dbReference type="EMBL" id="CP000504">
    <property type="protein sequence ID" value="ABL87941.1"/>
    <property type="molecule type" value="Genomic_DNA"/>
</dbReference>
<dbReference type="PANTHER" id="PTHR35610:SF3">
    <property type="entry name" value="PROTEASOME ASSEMBLY CHAPERONE FAMILY PROTEIN"/>
    <property type="match status" value="1"/>
</dbReference>
<reference evidence="1" key="1">
    <citation type="submission" date="2006-12" db="EMBL/GenBank/DDBJ databases">
        <title>Complete sequence of Pyrobaculum islandicum DSM 4184.</title>
        <authorList>
            <person name="Copeland A."/>
            <person name="Lucas S."/>
            <person name="Lapidus A."/>
            <person name="Barry K."/>
            <person name="Detter J.C."/>
            <person name="Glavina del Rio T."/>
            <person name="Dalin E."/>
            <person name="Tice H."/>
            <person name="Pitluck S."/>
            <person name="Meincke L."/>
            <person name="Brettin T."/>
            <person name="Bruce D."/>
            <person name="Han C."/>
            <person name="Tapia R."/>
            <person name="Gilna P."/>
            <person name="Schmutz J."/>
            <person name="Larimer F."/>
            <person name="Land M."/>
            <person name="Hauser L."/>
            <person name="Kyrpides N."/>
            <person name="Mikhailova N."/>
            <person name="Cozen A.E."/>
            <person name="Fitz-Gibbon S.T."/>
            <person name="House C.H."/>
            <person name="Saltikov C."/>
            <person name="Lowe T."/>
            <person name="Richardson P."/>
        </authorList>
    </citation>
    <scope>NUCLEOTIDE SEQUENCE [LARGE SCALE GENOMIC DNA]</scope>
    <source>
        <strain evidence="1">DSM 4184</strain>
    </source>
</reference>
<evidence type="ECO:0000313" key="1">
    <source>
        <dbReference type="EMBL" id="ABL87941.1"/>
    </source>
</evidence>
<evidence type="ECO:0000313" key="2">
    <source>
        <dbReference type="Proteomes" id="UP000002595"/>
    </source>
</evidence>
<dbReference type="InterPro" id="IPR019151">
    <property type="entry name" value="Proteasome_assmbl_chaperone_2"/>
</dbReference>
<accession>A1RSK9</accession>
<dbReference type="HOGENOM" id="CLU_1006924_0_0_2"/>
<dbReference type="STRING" id="384616.Pisl_0765"/>
<dbReference type="Proteomes" id="UP000002595">
    <property type="component" value="Chromosome"/>
</dbReference>
<dbReference type="InterPro" id="IPR038389">
    <property type="entry name" value="PSMG2_sf"/>
</dbReference>
<sequence>MCMRLEVKMSSLPRDKKNILVMACPEPSLAGVVAVEYLIDALSMEEIGAIRITEMPPVIAVVNGAAKLPYRIFYSRQAGIVAIRQHVPIPPQIYAEFIRRVLDWAEENKIKLAVCLSAMPAVGEKESDAVYFVTEENLVEKFRQYGFEPIKEATVTGLEGAYLDAVLGRGIDGALLIAESKLLTAIKRLVDSGKISTHRDVMLILNDLVGRVGPDVGAALKLINAVAKLAETQIDTTRLQEHASKYAFLIEKNIEAIFKPVETTARVPGKEIPLVF</sequence>
<dbReference type="Pfam" id="PF09754">
    <property type="entry name" value="PAC2"/>
    <property type="match status" value="1"/>
</dbReference>
<proteinExistence type="predicted"/>
<dbReference type="eggNOG" id="arCOG00347">
    <property type="taxonomic scope" value="Archaea"/>
</dbReference>
<organism evidence="1 2">
    <name type="scientific">Pyrobaculum islandicum (strain DSM 4184 / JCM 9189 / GEO3)</name>
    <dbReference type="NCBI Taxonomy" id="384616"/>
    <lineage>
        <taxon>Archaea</taxon>
        <taxon>Thermoproteota</taxon>
        <taxon>Thermoprotei</taxon>
        <taxon>Thermoproteales</taxon>
        <taxon>Thermoproteaceae</taxon>
        <taxon>Pyrobaculum</taxon>
    </lineage>
</organism>
<evidence type="ECO:0008006" key="3">
    <source>
        <dbReference type="Google" id="ProtNLM"/>
    </source>
</evidence>
<dbReference type="SUPFAM" id="SSF159659">
    <property type="entry name" value="Cgl1923-like"/>
    <property type="match status" value="1"/>
</dbReference>
<name>A1RSK9_PYRIL</name>